<evidence type="ECO:0000313" key="1">
    <source>
        <dbReference type="EMBL" id="SOQ50732.1"/>
    </source>
</evidence>
<organism evidence="1">
    <name type="scientific">Spodoptera frugiperda</name>
    <name type="common">Fall armyworm</name>
    <dbReference type="NCBI Taxonomy" id="7108"/>
    <lineage>
        <taxon>Eukaryota</taxon>
        <taxon>Metazoa</taxon>
        <taxon>Ecdysozoa</taxon>
        <taxon>Arthropoda</taxon>
        <taxon>Hexapoda</taxon>
        <taxon>Insecta</taxon>
        <taxon>Pterygota</taxon>
        <taxon>Neoptera</taxon>
        <taxon>Endopterygota</taxon>
        <taxon>Lepidoptera</taxon>
        <taxon>Glossata</taxon>
        <taxon>Ditrysia</taxon>
        <taxon>Noctuoidea</taxon>
        <taxon>Noctuidae</taxon>
        <taxon>Amphipyrinae</taxon>
        <taxon>Spodoptera</taxon>
    </lineage>
</organism>
<dbReference type="AlphaFoldDB" id="A0A2H1WCZ6"/>
<proteinExistence type="predicted"/>
<accession>A0A2H1WCZ6</accession>
<gene>
    <name evidence="1" type="ORF">SFRICE_023876</name>
</gene>
<name>A0A2H1WCZ6_SPOFR</name>
<dbReference type="EMBL" id="ODYU01007707">
    <property type="protein sequence ID" value="SOQ50732.1"/>
    <property type="molecule type" value="Genomic_DNA"/>
</dbReference>
<reference evidence="1" key="1">
    <citation type="submission" date="2016-07" db="EMBL/GenBank/DDBJ databases">
        <authorList>
            <person name="Bretaudeau A."/>
        </authorList>
    </citation>
    <scope>NUCLEOTIDE SEQUENCE</scope>
    <source>
        <strain evidence="1">Rice</strain>
        <tissue evidence="1">Whole body</tissue>
    </source>
</reference>
<protein>
    <submittedName>
        <fullName evidence="1">SFRICE_023876</fullName>
    </submittedName>
</protein>
<sequence>MNQGCSVCPRLSGARSSNVLGLLVRRLCTADYAALRSSLVRPPASRTSDLCASAGCKLSVSVVTSDFSVKCRL</sequence>